<name>A0A3N4K0Q3_9PEZI</name>
<protein>
    <submittedName>
        <fullName evidence="1">Uncharacterized protein</fullName>
    </submittedName>
</protein>
<dbReference type="AlphaFoldDB" id="A0A3N4K0Q3"/>
<dbReference type="EMBL" id="ML120387">
    <property type="protein sequence ID" value="RPA99494.1"/>
    <property type="molecule type" value="Genomic_DNA"/>
</dbReference>
<keyword evidence="2" id="KW-1185">Reference proteome</keyword>
<sequence>MLQWPICDKEYPAQILLPAADSDLTNLLNKEFSIIEMNITENEPDVDTSATDSDMESLNFLDTQGRTLWVRLMILMMHTTTRRSLWDIAKVPKEQIHKYCKDLGPEGSNIKSAYWLLDAVDELESGMGMKSWKAKFVSFTKAEIPDGEEQDEPSLTQKFFFHNPLDCTKYLLGQRCFAQDLVHTPAKE</sequence>
<evidence type="ECO:0000313" key="1">
    <source>
        <dbReference type="EMBL" id="RPA99494.1"/>
    </source>
</evidence>
<accession>A0A3N4K0Q3</accession>
<gene>
    <name evidence="1" type="ORF">L873DRAFT_1789634</name>
</gene>
<organism evidence="1 2">
    <name type="scientific">Choiromyces venosus 120613-1</name>
    <dbReference type="NCBI Taxonomy" id="1336337"/>
    <lineage>
        <taxon>Eukaryota</taxon>
        <taxon>Fungi</taxon>
        <taxon>Dikarya</taxon>
        <taxon>Ascomycota</taxon>
        <taxon>Pezizomycotina</taxon>
        <taxon>Pezizomycetes</taxon>
        <taxon>Pezizales</taxon>
        <taxon>Tuberaceae</taxon>
        <taxon>Choiromyces</taxon>
    </lineage>
</organism>
<evidence type="ECO:0000313" key="2">
    <source>
        <dbReference type="Proteomes" id="UP000276215"/>
    </source>
</evidence>
<proteinExistence type="predicted"/>
<dbReference type="OrthoDB" id="5408032at2759"/>
<reference evidence="1 2" key="1">
    <citation type="journal article" date="2018" name="Nat. Ecol. Evol.">
        <title>Pezizomycetes genomes reveal the molecular basis of ectomycorrhizal truffle lifestyle.</title>
        <authorList>
            <person name="Murat C."/>
            <person name="Payen T."/>
            <person name="Noel B."/>
            <person name="Kuo A."/>
            <person name="Morin E."/>
            <person name="Chen J."/>
            <person name="Kohler A."/>
            <person name="Krizsan K."/>
            <person name="Balestrini R."/>
            <person name="Da Silva C."/>
            <person name="Montanini B."/>
            <person name="Hainaut M."/>
            <person name="Levati E."/>
            <person name="Barry K.W."/>
            <person name="Belfiori B."/>
            <person name="Cichocki N."/>
            <person name="Clum A."/>
            <person name="Dockter R.B."/>
            <person name="Fauchery L."/>
            <person name="Guy J."/>
            <person name="Iotti M."/>
            <person name="Le Tacon F."/>
            <person name="Lindquist E.A."/>
            <person name="Lipzen A."/>
            <person name="Malagnac F."/>
            <person name="Mello A."/>
            <person name="Molinier V."/>
            <person name="Miyauchi S."/>
            <person name="Poulain J."/>
            <person name="Riccioni C."/>
            <person name="Rubini A."/>
            <person name="Sitrit Y."/>
            <person name="Splivallo R."/>
            <person name="Traeger S."/>
            <person name="Wang M."/>
            <person name="Zifcakova L."/>
            <person name="Wipf D."/>
            <person name="Zambonelli A."/>
            <person name="Paolocci F."/>
            <person name="Nowrousian M."/>
            <person name="Ottonello S."/>
            <person name="Baldrian P."/>
            <person name="Spatafora J.W."/>
            <person name="Henrissat B."/>
            <person name="Nagy L.G."/>
            <person name="Aury J.M."/>
            <person name="Wincker P."/>
            <person name="Grigoriev I.V."/>
            <person name="Bonfante P."/>
            <person name="Martin F.M."/>
        </authorList>
    </citation>
    <scope>NUCLEOTIDE SEQUENCE [LARGE SCALE GENOMIC DNA]</scope>
    <source>
        <strain evidence="1 2">120613-1</strain>
    </source>
</reference>
<dbReference type="Proteomes" id="UP000276215">
    <property type="component" value="Unassembled WGS sequence"/>
</dbReference>